<evidence type="ECO:0000313" key="3">
    <source>
        <dbReference type="Proteomes" id="UP000007038"/>
    </source>
</evidence>
<name>E4UC56_LIBSC</name>
<organism evidence="2 3">
    <name type="scientific">Liberibacter solanacearum (strain CLso-ZC1)</name>
    <dbReference type="NCBI Taxonomy" id="658172"/>
    <lineage>
        <taxon>Bacteria</taxon>
        <taxon>Pseudomonadati</taxon>
        <taxon>Pseudomonadota</taxon>
        <taxon>Alphaproteobacteria</taxon>
        <taxon>Hyphomicrobiales</taxon>
        <taxon>Rhizobiaceae</taxon>
        <taxon>Liberibacter</taxon>
    </lineage>
</organism>
<feature type="chain" id="PRO_5003190539" description="Lipoprotein" evidence="1">
    <location>
        <begin position="25"/>
        <end position="79"/>
    </location>
</feature>
<evidence type="ECO:0000256" key="1">
    <source>
        <dbReference type="SAM" id="SignalP"/>
    </source>
</evidence>
<dbReference type="EMBL" id="CP002371">
    <property type="protein sequence ID" value="ADR51946.1"/>
    <property type="molecule type" value="Genomic_DNA"/>
</dbReference>
<gene>
    <name evidence="2" type="ordered locus">CKC_00975</name>
</gene>
<reference evidence="3" key="1">
    <citation type="submission" date="2010-11" db="EMBL/GenBank/DDBJ databases">
        <title>Complete genome sequence of Candidatus Liberibacter solanacearum CLso-ZC1.</title>
        <authorList>
            <person name="Lin H."/>
            <person name="Doddapaneni H.V."/>
            <person name="Lou B."/>
            <person name="Civerolo E.L."/>
            <person name="Chen C."/>
            <person name="Duan Y."/>
            <person name="Zhou L."/>
            <person name="Glynn J."/>
        </authorList>
    </citation>
    <scope>NUCLEOTIDE SEQUENCE [LARGE SCALE GENOMIC DNA]</scope>
    <source>
        <strain evidence="3">CLso-ZC1</strain>
    </source>
</reference>
<dbReference type="AlphaFoldDB" id="E4UC56"/>
<accession>E4UC56</accession>
<evidence type="ECO:0000313" key="2">
    <source>
        <dbReference type="EMBL" id="ADR51946.1"/>
    </source>
</evidence>
<dbReference type="PROSITE" id="PS51257">
    <property type="entry name" value="PROKAR_LIPOPROTEIN"/>
    <property type="match status" value="1"/>
</dbReference>
<proteinExistence type="predicted"/>
<dbReference type="KEGG" id="lso:CKC_00975"/>
<dbReference type="RefSeq" id="WP_013461602.1">
    <property type="nucleotide sequence ID" value="NC_014774.1"/>
</dbReference>
<dbReference type="HOGENOM" id="CLU_2601793_0_0_5"/>
<sequence>MKTKTFLIASIIATSGLLAGCNLADEPKNNIVDGLVTIPNNTTTEVKQAVSEDIAVEFLDDEEDNSIEVIHLDDEIAID</sequence>
<evidence type="ECO:0008006" key="4">
    <source>
        <dbReference type="Google" id="ProtNLM"/>
    </source>
</evidence>
<dbReference type="Proteomes" id="UP000007038">
    <property type="component" value="Chromosome"/>
</dbReference>
<protein>
    <recommendedName>
        <fullName evidence="4">Lipoprotein</fullName>
    </recommendedName>
</protein>
<reference evidence="2 3" key="3">
    <citation type="journal article" date="2011" name="PLoS ONE">
        <title>The Complete Genome Sequence of 'Candidatus Liberibacter solanacearum', the Bacterium Associated with Potato Zebra Chip Disease.</title>
        <authorList>
            <person name="Lin H."/>
            <person name="Lou B."/>
            <person name="Glynn J.M."/>
            <person name="Doddapaneni H."/>
            <person name="Civerolo E.L."/>
            <person name="Chen C."/>
            <person name="Duan Y."/>
            <person name="Zhou L."/>
            <person name="Vahling C.M."/>
        </authorList>
    </citation>
    <scope>NUCLEOTIDE SEQUENCE [LARGE SCALE GENOMIC DNA]</scope>
    <source>
        <strain evidence="2 3">CLso-ZC1</strain>
    </source>
</reference>
<dbReference type="GeneID" id="96885716"/>
<reference key="2">
    <citation type="submission" date="2010-11" db="EMBL/GenBank/DDBJ databases">
        <authorList>
            <person name="Lin H."/>
            <person name="Doddapaneni H.V."/>
            <person name="Lou B."/>
            <person name="Civerolo E.L."/>
            <person name="Chen C."/>
            <person name="Duan Y."/>
            <person name="Zhou L."/>
            <person name="Glynn J."/>
        </authorList>
    </citation>
    <scope>NUCLEOTIDE SEQUENCE</scope>
    <source>
        <strain>CLso-ZC1</strain>
    </source>
</reference>
<dbReference type="STRING" id="658172.CKC_00975"/>
<keyword evidence="1" id="KW-0732">Signal</keyword>
<feature type="signal peptide" evidence="1">
    <location>
        <begin position="1"/>
        <end position="24"/>
    </location>
</feature>